<keyword evidence="3 6" id="KW-1133">Transmembrane helix</keyword>
<dbReference type="Pfam" id="PF13717">
    <property type="entry name" value="Zn_ribbon_4"/>
    <property type="match status" value="1"/>
</dbReference>
<sequence>MKITCPHCDFSRDVPAKQLPARSVIATCPACSCRFRFSPDKGVIETLSDTKIPAREQPAQPDTLGKDDPLPPDAIVPKSGGFSKDGNDVLPTLNEAKEEDTRLTASRAYRREASGFKGRVPTQTTDDDDDDAPSADDNPWETAPRENGWLTAFYQTVMRIMFASPRFFNALRPEAKSMRALVFYLIICVLQIVVERFWGDLLLKFMTPGTTADPQLEKLLTMLAPQASLSTTLLIRTGVLVLQLYFFTSLIHLAYHFLAPDKANFSLVFQVIAYSAAPSLLCIVPLLGSLAGLVWCIACVTTGCRSALRLTWGQTLTGFAPAILVSLFLLMQFLSGAKG</sequence>
<comment type="subcellular location">
    <subcellularLocation>
        <location evidence="1">Membrane</location>
        <topology evidence="1">Multi-pass membrane protein</topology>
    </subcellularLocation>
</comment>
<evidence type="ECO:0000256" key="3">
    <source>
        <dbReference type="ARBA" id="ARBA00022989"/>
    </source>
</evidence>
<evidence type="ECO:0000256" key="2">
    <source>
        <dbReference type="ARBA" id="ARBA00022692"/>
    </source>
</evidence>
<dbReference type="EMBL" id="AP017368">
    <property type="protein sequence ID" value="BAV92400.1"/>
    <property type="molecule type" value="Genomic_DNA"/>
</dbReference>
<feature type="domain" description="Yip1" evidence="7">
    <location>
        <begin position="162"/>
        <end position="330"/>
    </location>
</feature>
<reference evidence="9 10" key="1">
    <citation type="journal article" date="2017" name="ISME J.">
        <title>Genome of 'Ca. Desulfovibrio trichonymphae', an H2-oxidizing bacterium in a tripartite symbiotic system within a protist cell in the termite gut.</title>
        <authorList>
            <person name="Kuwahara H."/>
            <person name="Yuki M."/>
            <person name="Izawa K."/>
            <person name="Ohkuma M."/>
            <person name="Hongoh Y."/>
        </authorList>
    </citation>
    <scope>NUCLEOTIDE SEQUENCE [LARGE SCALE GENOMIC DNA]</scope>
    <source>
        <strain evidence="9 10">Rs-N31</strain>
    </source>
</reference>
<evidence type="ECO:0000259" key="7">
    <source>
        <dbReference type="Pfam" id="PF04893"/>
    </source>
</evidence>
<feature type="domain" description="Zinc finger/thioredoxin putative" evidence="8">
    <location>
        <begin position="1"/>
        <end position="36"/>
    </location>
</feature>
<evidence type="ECO:0000256" key="1">
    <source>
        <dbReference type="ARBA" id="ARBA00004141"/>
    </source>
</evidence>
<evidence type="ECO:0008006" key="11">
    <source>
        <dbReference type="Google" id="ProtNLM"/>
    </source>
</evidence>
<dbReference type="OrthoDB" id="5469864at2"/>
<keyword evidence="10" id="KW-1185">Reference proteome</keyword>
<protein>
    <recommendedName>
        <fullName evidence="11">Yip1 domain-containing protein</fullName>
    </recommendedName>
</protein>
<dbReference type="AlphaFoldDB" id="A0A1J1E4L3"/>
<feature type="transmembrane region" description="Helical" evidence="6">
    <location>
        <begin position="181"/>
        <end position="198"/>
    </location>
</feature>
<feature type="transmembrane region" description="Helical" evidence="6">
    <location>
        <begin position="315"/>
        <end position="334"/>
    </location>
</feature>
<dbReference type="KEGG" id="dtr:RSDT_0888"/>
<evidence type="ECO:0000259" key="8">
    <source>
        <dbReference type="Pfam" id="PF13717"/>
    </source>
</evidence>
<gene>
    <name evidence="9" type="ORF">RSDT_0888</name>
</gene>
<dbReference type="InterPro" id="IPR011723">
    <property type="entry name" value="Znf/thioredoxin_put"/>
</dbReference>
<dbReference type="InterPro" id="IPR006977">
    <property type="entry name" value="Yip1_dom"/>
</dbReference>
<dbReference type="RefSeq" id="WP_096399916.1">
    <property type="nucleotide sequence ID" value="NZ_AP017368.1"/>
</dbReference>
<evidence type="ECO:0000313" key="10">
    <source>
        <dbReference type="Proteomes" id="UP000242645"/>
    </source>
</evidence>
<feature type="region of interest" description="Disordered" evidence="5">
    <location>
        <begin position="47"/>
        <end position="144"/>
    </location>
</feature>
<dbReference type="Pfam" id="PF04893">
    <property type="entry name" value="Yip1"/>
    <property type="match status" value="1"/>
</dbReference>
<evidence type="ECO:0000256" key="6">
    <source>
        <dbReference type="SAM" id="Phobius"/>
    </source>
</evidence>
<feature type="transmembrane region" description="Helical" evidence="6">
    <location>
        <begin position="233"/>
        <end position="255"/>
    </location>
</feature>
<evidence type="ECO:0000256" key="4">
    <source>
        <dbReference type="ARBA" id="ARBA00023136"/>
    </source>
</evidence>
<feature type="compositionally biased region" description="Acidic residues" evidence="5">
    <location>
        <begin position="125"/>
        <end position="134"/>
    </location>
</feature>
<keyword evidence="2 6" id="KW-0812">Transmembrane</keyword>
<evidence type="ECO:0000256" key="5">
    <source>
        <dbReference type="SAM" id="MobiDB-lite"/>
    </source>
</evidence>
<feature type="transmembrane region" description="Helical" evidence="6">
    <location>
        <begin position="267"/>
        <end position="295"/>
    </location>
</feature>
<dbReference type="Proteomes" id="UP000242645">
    <property type="component" value="Chromosome"/>
</dbReference>
<dbReference type="GO" id="GO:0016020">
    <property type="term" value="C:membrane"/>
    <property type="evidence" value="ECO:0007669"/>
    <property type="project" value="UniProtKB-SubCell"/>
</dbReference>
<proteinExistence type="predicted"/>
<keyword evidence="4 6" id="KW-0472">Membrane</keyword>
<organism evidence="9 10">
    <name type="scientific">Candidatus Desulfovibrio trichonymphae</name>
    <dbReference type="NCBI Taxonomy" id="1725232"/>
    <lineage>
        <taxon>Bacteria</taxon>
        <taxon>Pseudomonadati</taxon>
        <taxon>Thermodesulfobacteriota</taxon>
        <taxon>Desulfovibrionia</taxon>
        <taxon>Desulfovibrionales</taxon>
        <taxon>Desulfovibrionaceae</taxon>
        <taxon>Desulfovibrio</taxon>
    </lineage>
</organism>
<accession>A0A1J1E4L3</accession>
<name>A0A1J1E4L3_9BACT</name>
<evidence type="ECO:0000313" key="9">
    <source>
        <dbReference type="EMBL" id="BAV92400.1"/>
    </source>
</evidence>